<keyword evidence="4" id="KW-1185">Reference proteome</keyword>
<dbReference type="Pfam" id="PF13435">
    <property type="entry name" value="Cytochrome_C554"/>
    <property type="match status" value="1"/>
</dbReference>
<evidence type="ECO:0000313" key="3">
    <source>
        <dbReference type="EMBL" id="QDU81319.1"/>
    </source>
</evidence>
<dbReference type="SUPFAM" id="SSF48695">
    <property type="entry name" value="Multiheme cytochromes"/>
    <property type="match status" value="1"/>
</dbReference>
<protein>
    <recommendedName>
        <fullName evidence="2">Cytochrome c-552/4 domain-containing protein</fullName>
    </recommendedName>
</protein>
<evidence type="ECO:0000256" key="1">
    <source>
        <dbReference type="SAM" id="MobiDB-lite"/>
    </source>
</evidence>
<dbReference type="AlphaFoldDB" id="A0A518CQ17"/>
<dbReference type="KEGG" id="plon:Pla110_30600"/>
<sequence length="776" mass="85521">MLTTARWSDIRFFHKTSGVRYQSCIVAGIACLLFLATAGVHSTEAQSGSAAPFYQQSVVPSAPAKVDSANPHATHAPQNPVATSPQANQIMPLIPCMPGQQVYASENQVQVSQGQINHGQAAHEQPHPGQPHPMSMPGHFSQQHALPHFQGGHPHFSASAPGGQLPPGVAQNLDMNAFRGVLQAQQQSAAHGNPGYIPGAPHGRAVPAGGALSSNGMITTVDGTEVDPHAAIYANCEFPSAKDCRTCHEKIYEEWSVSSHAYAAVSPMFHKFEQKINTLAQGTLGYFCLRCHSPVGTTQKLSRDQAIWEGSPAAKEGVTCIACHRVKERYGRVNGERRMEPGPLTDPVYGSGNGQTLQNVISQPEKYKVKTISGDKTPGQPIHNRIIQFEQISSSHFCVSCHQVAVYPGIKLEVVWEQYRGSPAAKEGISCQDCHMGKVAGKHCGYETAPSAIVNDNPINPHRKHSNHMFFGPGASIAHPGIFPMNPKADRWKMSEWIEFDWRGGWGTEPFEDAVADGKINVVFPKVWEFADDRYDARDIVSENQRKLGVKNKTRYALMENASRVTGPFFESKTTCGSDLKFHYVVKNQSNGHNMPSGSLGAQPQIWMNVALTGPDGTPIWESGYVDGNGDLADLHSLEVAAGRIPHDDQLFNLQTKFLITNVKGPDREFYLPVNVDFDQLPFIRPSGFPVTTMNHPPFIRMEGHSIPPLGERKANYKVPGKYLKKRGRYRLSVRMRSRSEPIYFMRFCDATPEMERAMNESIIDFHEYAVDFEIK</sequence>
<evidence type="ECO:0000313" key="4">
    <source>
        <dbReference type="Proteomes" id="UP000317178"/>
    </source>
</evidence>
<accession>A0A518CQ17</accession>
<gene>
    <name evidence="3" type="ORF">Pla110_30600</name>
</gene>
<evidence type="ECO:0000259" key="2">
    <source>
        <dbReference type="Pfam" id="PF13435"/>
    </source>
</evidence>
<feature type="region of interest" description="Disordered" evidence="1">
    <location>
        <begin position="64"/>
        <end position="84"/>
    </location>
</feature>
<proteinExistence type="predicted"/>
<dbReference type="EMBL" id="CP036281">
    <property type="protein sequence ID" value="QDU81319.1"/>
    <property type="molecule type" value="Genomic_DNA"/>
</dbReference>
<feature type="compositionally biased region" description="Polar residues" evidence="1">
    <location>
        <begin position="109"/>
        <end position="118"/>
    </location>
</feature>
<name>A0A518CQ17_9PLAN</name>
<dbReference type="Gene3D" id="1.10.1130.10">
    <property type="entry name" value="Flavocytochrome C3, Chain A"/>
    <property type="match status" value="1"/>
</dbReference>
<feature type="region of interest" description="Disordered" evidence="1">
    <location>
        <begin position="109"/>
        <end position="165"/>
    </location>
</feature>
<reference evidence="3 4" key="1">
    <citation type="submission" date="2019-02" db="EMBL/GenBank/DDBJ databases">
        <title>Deep-cultivation of Planctomycetes and their phenomic and genomic characterization uncovers novel biology.</title>
        <authorList>
            <person name="Wiegand S."/>
            <person name="Jogler M."/>
            <person name="Boedeker C."/>
            <person name="Pinto D."/>
            <person name="Vollmers J."/>
            <person name="Rivas-Marin E."/>
            <person name="Kohn T."/>
            <person name="Peeters S.H."/>
            <person name="Heuer A."/>
            <person name="Rast P."/>
            <person name="Oberbeckmann S."/>
            <person name="Bunk B."/>
            <person name="Jeske O."/>
            <person name="Meyerdierks A."/>
            <person name="Storesund J.E."/>
            <person name="Kallscheuer N."/>
            <person name="Luecker S."/>
            <person name="Lage O.M."/>
            <person name="Pohl T."/>
            <person name="Merkel B.J."/>
            <person name="Hornburger P."/>
            <person name="Mueller R.-W."/>
            <person name="Bruemmer F."/>
            <person name="Labrenz M."/>
            <person name="Spormann A.M."/>
            <person name="Op den Camp H."/>
            <person name="Overmann J."/>
            <person name="Amann R."/>
            <person name="Jetten M.S.M."/>
            <person name="Mascher T."/>
            <person name="Medema M.H."/>
            <person name="Devos D.P."/>
            <person name="Kaster A.-K."/>
            <person name="Ovreas L."/>
            <person name="Rohde M."/>
            <person name="Galperin M.Y."/>
            <person name="Jogler C."/>
        </authorList>
    </citation>
    <scope>NUCLEOTIDE SEQUENCE [LARGE SCALE GENOMIC DNA]</scope>
    <source>
        <strain evidence="3 4">Pla110</strain>
    </source>
</reference>
<organism evidence="3 4">
    <name type="scientific">Polystyrenella longa</name>
    <dbReference type="NCBI Taxonomy" id="2528007"/>
    <lineage>
        <taxon>Bacteria</taxon>
        <taxon>Pseudomonadati</taxon>
        <taxon>Planctomycetota</taxon>
        <taxon>Planctomycetia</taxon>
        <taxon>Planctomycetales</taxon>
        <taxon>Planctomycetaceae</taxon>
        <taxon>Polystyrenella</taxon>
    </lineage>
</organism>
<dbReference type="Proteomes" id="UP000317178">
    <property type="component" value="Chromosome"/>
</dbReference>
<feature type="domain" description="Cytochrome c-552/4" evidence="2">
    <location>
        <begin position="244"/>
        <end position="324"/>
    </location>
</feature>
<dbReference type="InterPro" id="IPR023155">
    <property type="entry name" value="Cyt_c-552/4"/>
</dbReference>
<dbReference type="InterPro" id="IPR036280">
    <property type="entry name" value="Multihaem_cyt_sf"/>
</dbReference>
<dbReference type="RefSeq" id="WP_197440222.1">
    <property type="nucleotide sequence ID" value="NZ_CP036281.1"/>
</dbReference>
<dbReference type="PROSITE" id="PS51257">
    <property type="entry name" value="PROKAR_LIPOPROTEIN"/>
    <property type="match status" value="1"/>
</dbReference>